<dbReference type="Proteomes" id="UP000054636">
    <property type="component" value="Unassembled WGS sequence"/>
</dbReference>
<dbReference type="PANTHER" id="PTHR14221:SF0">
    <property type="entry name" value="WD REPEAT-CONTAINING PROTEIN 44"/>
    <property type="match status" value="1"/>
</dbReference>
<feature type="repeat" description="WD" evidence="3">
    <location>
        <begin position="119"/>
        <end position="160"/>
    </location>
</feature>
<evidence type="ECO:0000313" key="6">
    <source>
        <dbReference type="Proteomes" id="UP000054636"/>
    </source>
</evidence>
<dbReference type="SUPFAM" id="SSF50978">
    <property type="entry name" value="WD40 repeat-like"/>
    <property type="match status" value="1"/>
</dbReference>
<proteinExistence type="predicted"/>
<dbReference type="AlphaFoldDB" id="A0A0W8DJF5"/>
<comment type="caution">
    <text evidence="5">The sequence shown here is derived from an EMBL/GenBank/DDBJ whole genome shotgun (WGS) entry which is preliminary data.</text>
</comment>
<accession>A0A0W8DJF5</accession>
<dbReference type="InterPro" id="IPR001680">
    <property type="entry name" value="WD40_rpt"/>
</dbReference>
<dbReference type="InterPro" id="IPR015943">
    <property type="entry name" value="WD40/YVTN_repeat-like_dom_sf"/>
</dbReference>
<dbReference type="PROSITE" id="PS50294">
    <property type="entry name" value="WD_REPEATS_REGION"/>
    <property type="match status" value="1"/>
</dbReference>
<dbReference type="EMBL" id="LNFP01000158">
    <property type="protein sequence ID" value="KUF96506.1"/>
    <property type="molecule type" value="Genomic_DNA"/>
</dbReference>
<feature type="compositionally biased region" description="Basic and acidic residues" evidence="4">
    <location>
        <begin position="15"/>
        <end position="27"/>
    </location>
</feature>
<feature type="compositionally biased region" description="Acidic residues" evidence="4">
    <location>
        <begin position="31"/>
        <end position="44"/>
    </location>
</feature>
<evidence type="ECO:0000256" key="4">
    <source>
        <dbReference type="SAM" id="MobiDB-lite"/>
    </source>
</evidence>
<name>A0A0W8DJF5_PHYNI</name>
<evidence type="ECO:0000313" key="5">
    <source>
        <dbReference type="EMBL" id="KUF96506.1"/>
    </source>
</evidence>
<protein>
    <submittedName>
        <fullName evidence="5">Origin recognition complex subunit 1</fullName>
    </submittedName>
</protein>
<evidence type="ECO:0000256" key="3">
    <source>
        <dbReference type="PROSITE-ProRule" id="PRU00221"/>
    </source>
</evidence>
<dbReference type="Gene3D" id="2.130.10.10">
    <property type="entry name" value="YVTN repeat-like/Quinoprotein amine dehydrogenase"/>
    <property type="match status" value="1"/>
</dbReference>
<dbReference type="InterPro" id="IPR040324">
    <property type="entry name" value="WDR44/Dgr2"/>
</dbReference>
<keyword evidence="2" id="KW-0677">Repeat</keyword>
<dbReference type="SMART" id="SM00320">
    <property type="entry name" value="WD40"/>
    <property type="match status" value="2"/>
</dbReference>
<evidence type="ECO:0000256" key="2">
    <source>
        <dbReference type="ARBA" id="ARBA00022737"/>
    </source>
</evidence>
<organism evidence="5 6">
    <name type="scientific">Phytophthora nicotianae</name>
    <name type="common">Potato buckeye rot agent</name>
    <name type="synonym">Phytophthora parasitica</name>
    <dbReference type="NCBI Taxonomy" id="4792"/>
    <lineage>
        <taxon>Eukaryota</taxon>
        <taxon>Sar</taxon>
        <taxon>Stramenopiles</taxon>
        <taxon>Oomycota</taxon>
        <taxon>Peronosporomycetes</taxon>
        <taxon>Peronosporales</taxon>
        <taxon>Peronosporaceae</taxon>
        <taxon>Phytophthora</taxon>
    </lineage>
</organism>
<sequence>MAPPVPIPAASTATRSEHGRVSRHEESGLMSDEDFYDAQEDAEADATRQASAAAITITNQQSGDPELENKIIDPDDSKYIVKNKDTGEVFDIRDLSSMPADSYSIFPNDFVAPQEEETLSKHTGTIWTMKFSHDGARLVSGGQDAILRVWKVQISSEEDAKLARESDEKHILDAEPERSYQGHTMPIVDVSWSRSNFILSASMDKV</sequence>
<dbReference type="InterPro" id="IPR036322">
    <property type="entry name" value="WD40_repeat_dom_sf"/>
</dbReference>
<gene>
    <name evidence="5" type="ORF">AM588_10006711</name>
</gene>
<dbReference type="PROSITE" id="PS50082">
    <property type="entry name" value="WD_REPEATS_2"/>
    <property type="match status" value="1"/>
</dbReference>
<reference evidence="5 6" key="1">
    <citation type="submission" date="2015-11" db="EMBL/GenBank/DDBJ databases">
        <title>Genomes and virulence difference between two physiological races of Phytophthora nicotianae.</title>
        <authorList>
            <person name="Liu H."/>
            <person name="Ma X."/>
            <person name="Yu H."/>
            <person name="Fang D."/>
            <person name="Li Y."/>
            <person name="Wang X."/>
            <person name="Wang W."/>
            <person name="Dong Y."/>
            <person name="Xiao B."/>
        </authorList>
    </citation>
    <scope>NUCLEOTIDE SEQUENCE [LARGE SCALE GENOMIC DNA]</scope>
    <source>
        <strain evidence="6">race 1</strain>
    </source>
</reference>
<dbReference type="PANTHER" id="PTHR14221">
    <property type="entry name" value="WD REPEAT DOMAIN 44"/>
    <property type="match status" value="1"/>
</dbReference>
<dbReference type="Pfam" id="PF00400">
    <property type="entry name" value="WD40"/>
    <property type="match status" value="2"/>
</dbReference>
<feature type="region of interest" description="Disordered" evidence="4">
    <location>
        <begin position="1"/>
        <end position="51"/>
    </location>
</feature>
<keyword evidence="1 3" id="KW-0853">WD repeat</keyword>
<evidence type="ECO:0000256" key="1">
    <source>
        <dbReference type="ARBA" id="ARBA00022574"/>
    </source>
</evidence>